<feature type="compositionally biased region" description="Low complexity" evidence="1">
    <location>
        <begin position="13"/>
        <end position="23"/>
    </location>
</feature>
<reference evidence="3 4" key="1">
    <citation type="submission" date="2018-10" db="EMBL/GenBank/DDBJ databases">
        <authorList>
            <consortium name="IHU Genomes"/>
        </authorList>
    </citation>
    <scope>NUCLEOTIDE SEQUENCE [LARGE SCALE GENOMIC DNA]</scope>
    <source>
        <strain evidence="3 4">A1</strain>
    </source>
</reference>
<feature type="compositionally biased region" description="Polar residues" evidence="1">
    <location>
        <begin position="1"/>
        <end position="12"/>
    </location>
</feature>
<evidence type="ECO:0000313" key="4">
    <source>
        <dbReference type="Proteomes" id="UP000594342"/>
    </source>
</evidence>
<protein>
    <submittedName>
        <fullName evidence="3">Uncharacterized protein</fullName>
    </submittedName>
</protein>
<comment type="caution">
    <text evidence="3">The sequence shown here is derived from an EMBL/GenBank/DDBJ whole genome shotgun (WGS) entry which is preliminary data.</text>
</comment>
<accession>A0A5K0U8P2</accession>
<sequence>MSIDQSKSQILASSTLQDSDTTSDTVRVSDMIVQDQDERQTQCQNQERDVVNQHFMPQISRVDVSQSFFDRIFAYTVFFFFTVVFPAFMTCYRMLFSTVRKFSPVNIDNIEKTVRSSFEHVLESAQDNTLSLSRLSVAPIMENAKRLGVRGVLTLILSHMRAVTTLSVFFSVRLLQKLLAEVEHIAQNRFTHDTTLMKYSHYFTMKVILLNISLVEVYQMAKQIIFKVVSYVQKYMADRTEKRAVENITIAFETVRDMFIPVKLLQIRSVAFLHENFLEVSKF</sequence>
<dbReference type="Proteomes" id="UP000594342">
    <property type="component" value="Unassembled WGS sequence"/>
</dbReference>
<organism evidence="3 4">
    <name type="scientific">Yasminevirus sp. GU-2018</name>
    <dbReference type="NCBI Taxonomy" id="2420051"/>
    <lineage>
        <taxon>Viruses</taxon>
        <taxon>Varidnaviria</taxon>
        <taxon>Bamfordvirae</taxon>
        <taxon>Nucleocytoviricota</taxon>
        <taxon>Megaviricetes</taxon>
        <taxon>Imitervirales</taxon>
        <taxon>Mimiviridae</taxon>
        <taxon>Klosneuvirinae</taxon>
        <taxon>Yasminevirus</taxon>
        <taxon>Yasminevirus saudimassiliense</taxon>
    </lineage>
</organism>
<feature type="transmembrane region" description="Helical" evidence="2">
    <location>
        <begin position="72"/>
        <end position="92"/>
    </location>
</feature>
<keyword evidence="2" id="KW-0812">Transmembrane</keyword>
<keyword evidence="2" id="KW-0472">Membrane</keyword>
<proteinExistence type="predicted"/>
<gene>
    <name evidence="3" type="ORF">YASMINEVIRUS_982</name>
</gene>
<feature type="region of interest" description="Disordered" evidence="1">
    <location>
        <begin position="1"/>
        <end position="23"/>
    </location>
</feature>
<evidence type="ECO:0000256" key="1">
    <source>
        <dbReference type="SAM" id="MobiDB-lite"/>
    </source>
</evidence>
<name>A0A5K0U8P2_9VIRU</name>
<dbReference type="EMBL" id="UPSH01000001">
    <property type="protein sequence ID" value="VBB18519.1"/>
    <property type="molecule type" value="Genomic_DNA"/>
</dbReference>
<evidence type="ECO:0000256" key="2">
    <source>
        <dbReference type="SAM" id="Phobius"/>
    </source>
</evidence>
<evidence type="ECO:0000313" key="3">
    <source>
        <dbReference type="EMBL" id="VBB18519.1"/>
    </source>
</evidence>
<keyword evidence="4" id="KW-1185">Reference proteome</keyword>
<keyword evidence="2" id="KW-1133">Transmembrane helix</keyword>